<dbReference type="SMART" id="SM00710">
    <property type="entry name" value="PbH1"/>
    <property type="match status" value="10"/>
</dbReference>
<evidence type="ECO:0000313" key="5">
    <source>
        <dbReference type="Proteomes" id="UP001168642"/>
    </source>
</evidence>
<dbReference type="EMBL" id="JAUMIT010000001">
    <property type="protein sequence ID" value="MDO3693396.1"/>
    <property type="molecule type" value="Genomic_DNA"/>
</dbReference>
<dbReference type="SUPFAM" id="SSF51126">
    <property type="entry name" value="Pectin lyase-like"/>
    <property type="match status" value="3"/>
</dbReference>
<comment type="caution">
    <text evidence="4">The sequence shown here is derived from an EMBL/GenBank/DDBJ whole genome shotgun (WGS) entry which is preliminary data.</text>
</comment>
<keyword evidence="1" id="KW-0732">Signal</keyword>
<organism evidence="4 5">
    <name type="scientific">Wenyingzhuangia gilva</name>
    <dbReference type="NCBI Taxonomy" id="3057677"/>
    <lineage>
        <taxon>Bacteria</taxon>
        <taxon>Pseudomonadati</taxon>
        <taxon>Bacteroidota</taxon>
        <taxon>Flavobacteriia</taxon>
        <taxon>Flavobacteriales</taxon>
        <taxon>Flavobacteriaceae</taxon>
        <taxon>Wenyingzhuangia</taxon>
    </lineage>
</organism>
<dbReference type="Pfam" id="PF13229">
    <property type="entry name" value="Beta_helix"/>
    <property type="match status" value="1"/>
</dbReference>
<dbReference type="PANTHER" id="PTHR11319">
    <property type="entry name" value="G PROTEIN-COUPLED RECEPTOR-RELATED"/>
    <property type="match status" value="1"/>
</dbReference>
<accession>A0ABT8VN48</accession>
<dbReference type="Proteomes" id="UP001168642">
    <property type="component" value="Unassembled WGS sequence"/>
</dbReference>
<reference evidence="4" key="1">
    <citation type="submission" date="2023-07" db="EMBL/GenBank/DDBJ databases">
        <title>Wenyingzhuangia sp. chi5 genome sequencing and assembly.</title>
        <authorList>
            <person name="Park S."/>
        </authorList>
    </citation>
    <scope>NUCLEOTIDE SEQUENCE</scope>
    <source>
        <strain evidence="4">Chi5</strain>
    </source>
</reference>
<gene>
    <name evidence="4" type="ORF">QVZ41_00855</name>
</gene>
<dbReference type="InterPro" id="IPR012334">
    <property type="entry name" value="Pectin_lyas_fold"/>
</dbReference>
<evidence type="ECO:0000259" key="2">
    <source>
        <dbReference type="Pfam" id="PF13229"/>
    </source>
</evidence>
<sequence>MIKKLFFIFIVLISSTINARYFENRKILESFVKEHEIQPKVLIHDVALINTIIPSTNNVLYVNKNVSGGDKSGNSWANAIPELADALIWAHNNQDTAWSSNPLQIWVAGGTYTPLYSPEDGSNFGTNQTRGNAFLMVGNVNLYGNFKGTEKSLSERDLSLTENETILSGDLNNDDDNGGDNSENTYHVVIACGNKNNAILDGFTITKGNANGGSEEYLVSGNAIRYNQGGGMFFLDTSSTIKNVSITKNTASFGGGIYNYEVPLKLNNATISNNTASSYGGGVYDRYSSAVLSNVLITENTAISGGGLYGFGTRLKLINSCISNNRASMYGGGCYYTSTSKTTMVNTTLIKNISQSNSTGHAIYNHLYSRVTIGNSIIFGIIRNTSSATYTSNHSIIEGSSNTLNGNIDASGLSAFDIFTDPTNNDYSLLSSSPAVNAGNNSIYTGIGGNLNDDTDLTGNTRYLEGVIDIGPNEYQVIHSDSSNILYVNKNVSTGNGSGNSWKNAIPELADALLWAHNNQNTEWASTPLQIWVASGIYNPLYSPEDGADFGTNQTRDNAFLLVKNVQIYGSFSGAETNVTDRSLTSETYTSILSGDINKQNDISDNTYHVLLATENVGVALIDGFTISKGNANDSGSITVNSQTINRNYGGGIFLYNHASPTFNNIIINTNSASVAGGGMYCSLSSAPTITDAIFKENTSADNGGAMYLNSSSLFLNKVSFYENVAGNLGGAIYNYNYADSSLFNVTITNNRAENNGGGIYNFSSFPSISNTFISNNNAKNGGGMANFNSSPKMFNATLANNTAVTSGGGIFNDNNSAPTLINVLIHSNSAMNGGGVYNNNSSSNFTNVTLALNNADSGSGFYNVASTFKITNSVLWDTFYNYSGSYTTNSHSFIMNSNNTSNGNINALGFSETDVFTDPYKDDFSLKSGSPALNVGSNDAYTNAGGDLSNDNDLGGNTRFYGGIIDLGCYESEEITLGNHHHILDEMFSISPNPTTGSFTVKPSFNSMIEKLELYNVSGRIIKTVIPNSGLENVNVDISNLSSAIYWIKIYSNAGISVSQIIKH</sequence>
<dbReference type="InterPro" id="IPR039448">
    <property type="entry name" value="Beta_helix"/>
</dbReference>
<dbReference type="PANTHER" id="PTHR11319:SF35">
    <property type="entry name" value="OUTER MEMBRANE PROTEIN PMPC-RELATED"/>
    <property type="match status" value="1"/>
</dbReference>
<dbReference type="Pfam" id="PF18962">
    <property type="entry name" value="Por_Secre_tail"/>
    <property type="match status" value="1"/>
</dbReference>
<dbReference type="InterPro" id="IPR006626">
    <property type="entry name" value="PbH1"/>
</dbReference>
<dbReference type="RefSeq" id="WP_302882668.1">
    <property type="nucleotide sequence ID" value="NZ_JAUMIT010000001.1"/>
</dbReference>
<dbReference type="InterPro" id="IPR011050">
    <property type="entry name" value="Pectin_lyase_fold/virulence"/>
</dbReference>
<feature type="domain" description="Secretion system C-terminal sorting" evidence="3">
    <location>
        <begin position="991"/>
        <end position="1063"/>
    </location>
</feature>
<dbReference type="InterPro" id="IPR026444">
    <property type="entry name" value="Secre_tail"/>
</dbReference>
<dbReference type="NCBIfam" id="TIGR04183">
    <property type="entry name" value="Por_Secre_tail"/>
    <property type="match status" value="1"/>
</dbReference>
<dbReference type="Gene3D" id="2.160.20.10">
    <property type="entry name" value="Single-stranded right-handed beta-helix, Pectin lyase-like"/>
    <property type="match status" value="2"/>
</dbReference>
<keyword evidence="5" id="KW-1185">Reference proteome</keyword>
<feature type="domain" description="Right handed beta helix" evidence="2">
    <location>
        <begin position="633"/>
        <end position="803"/>
    </location>
</feature>
<proteinExistence type="predicted"/>
<protein>
    <submittedName>
        <fullName evidence="4">Right-handed parallel beta-helix repeat-containing protein</fullName>
    </submittedName>
</protein>
<evidence type="ECO:0000313" key="4">
    <source>
        <dbReference type="EMBL" id="MDO3693396.1"/>
    </source>
</evidence>
<evidence type="ECO:0000259" key="3">
    <source>
        <dbReference type="Pfam" id="PF18962"/>
    </source>
</evidence>
<name>A0ABT8VN48_9FLAO</name>
<evidence type="ECO:0000256" key="1">
    <source>
        <dbReference type="ARBA" id="ARBA00022729"/>
    </source>
</evidence>